<comment type="caution">
    <text evidence="2">The sequence shown here is derived from an EMBL/GenBank/DDBJ whole genome shotgun (WGS) entry which is preliminary data.</text>
</comment>
<feature type="region of interest" description="Disordered" evidence="1">
    <location>
        <begin position="1"/>
        <end position="37"/>
    </location>
</feature>
<accession>A0A4S4K856</accession>
<evidence type="ECO:0000256" key="1">
    <source>
        <dbReference type="SAM" id="MobiDB-lite"/>
    </source>
</evidence>
<dbReference type="EMBL" id="SGPK01001170">
    <property type="protein sequence ID" value="THG94054.1"/>
    <property type="molecule type" value="Genomic_DNA"/>
</dbReference>
<reference evidence="2 3" key="1">
    <citation type="submission" date="2019-02" db="EMBL/GenBank/DDBJ databases">
        <title>Genome sequencing of the rare red list fungi Phellinidium pouzarii.</title>
        <authorList>
            <person name="Buettner E."/>
            <person name="Kellner H."/>
        </authorList>
    </citation>
    <scope>NUCLEOTIDE SEQUENCE [LARGE SCALE GENOMIC DNA]</scope>
    <source>
        <strain evidence="2 3">DSM 108285</strain>
    </source>
</reference>
<evidence type="ECO:0000313" key="3">
    <source>
        <dbReference type="Proteomes" id="UP000308199"/>
    </source>
</evidence>
<gene>
    <name evidence="2" type="ORF">EW145_g8222</name>
</gene>
<dbReference type="AlphaFoldDB" id="A0A4S4K856"/>
<protein>
    <submittedName>
        <fullName evidence="2">Uncharacterized protein</fullName>
    </submittedName>
</protein>
<proteinExistence type="predicted"/>
<feature type="non-terminal residue" evidence="2">
    <location>
        <position position="1"/>
    </location>
</feature>
<sequence>SDVHTCPIPSASGFRSESAGPRARANTAPEFSPVHFDGPTSSAIASTRLYPALRTLTIDIPSDVMSPGTKLSPRRLAAARRRAEERRDAAMRVQTLARELGLEVIVRGVEPEDLGALPAIHEIYLPAKMPFDDKAIVNGASARVRANSA</sequence>
<dbReference type="Proteomes" id="UP000308199">
    <property type="component" value="Unassembled WGS sequence"/>
</dbReference>
<keyword evidence="3" id="KW-1185">Reference proteome</keyword>
<name>A0A4S4K856_9AGAM</name>
<evidence type="ECO:0000313" key="2">
    <source>
        <dbReference type="EMBL" id="THG94054.1"/>
    </source>
</evidence>
<organism evidence="2 3">
    <name type="scientific">Phellinidium pouzarii</name>
    <dbReference type="NCBI Taxonomy" id="167371"/>
    <lineage>
        <taxon>Eukaryota</taxon>
        <taxon>Fungi</taxon>
        <taxon>Dikarya</taxon>
        <taxon>Basidiomycota</taxon>
        <taxon>Agaricomycotina</taxon>
        <taxon>Agaricomycetes</taxon>
        <taxon>Hymenochaetales</taxon>
        <taxon>Hymenochaetaceae</taxon>
        <taxon>Phellinidium</taxon>
    </lineage>
</organism>